<dbReference type="Proteomes" id="UP000033754">
    <property type="component" value="Unassembled WGS sequence"/>
</dbReference>
<dbReference type="GeneID" id="92748245"/>
<dbReference type="AlphaFoldDB" id="A0A0F3N767"/>
<evidence type="ECO:0000313" key="2">
    <source>
        <dbReference type="EMBL" id="KJV63546.1"/>
    </source>
</evidence>
<reference evidence="2 3" key="1">
    <citation type="submission" date="2015-01" db="EMBL/GenBank/DDBJ databases">
        <title>Genome Sequencing of Rickettsiales.</title>
        <authorList>
            <person name="Daugherty S.C."/>
            <person name="Su Q."/>
            <person name="Abolude K."/>
            <person name="Beier-Sexton M."/>
            <person name="Carlyon J.A."/>
            <person name="Carter R."/>
            <person name="Day N.P."/>
            <person name="Dumler S.J."/>
            <person name="Dyachenko V."/>
            <person name="Godinez A."/>
            <person name="Kurtti T.J."/>
            <person name="Lichay M."/>
            <person name="Mullins K.E."/>
            <person name="Ott S."/>
            <person name="Pappas-Brown V."/>
            <person name="Paris D.H."/>
            <person name="Patel P."/>
            <person name="Richards A.L."/>
            <person name="Sadzewicz L."/>
            <person name="Sears K."/>
            <person name="Seidman D."/>
            <person name="Sengamalay N."/>
            <person name="Stenos J."/>
            <person name="Tallon L.J."/>
            <person name="Vincent G."/>
            <person name="Fraser C.M."/>
            <person name="Munderloh U."/>
            <person name="Dunning-Hotopp J.C."/>
        </authorList>
    </citation>
    <scope>NUCLEOTIDE SEQUENCE [LARGE SCALE GENOMIC DNA]</scope>
    <source>
        <strain evidence="2 3">NCH-1</strain>
    </source>
</reference>
<comment type="caution">
    <text evidence="2">The sequence shown here is derived from an EMBL/GenBank/DDBJ whole genome shotgun (WGS) entry which is preliminary data.</text>
</comment>
<sequence>MKNPEQTLLSHLSQEVITIAHCCKITFMNGTHVYFTDCDHDLTVDGVSYFSNSHTKVKLISHGHGNSTAQIEFLPYDTPIVADGSLLFELYTDAKIEILLVNYSDISQGSIRLFIGKIREISLHNHLINAYLIGDIHALYNKVGSVFSQQCRAQFCDSLCKLSASKFSIFSTVSSILDKYKEFGDSTLTTYDNYYKYGLVTFLSGNNKQCTFEIHSNTGTIISLTSCTPYPISVDDQYSLLAGCDKNFRTCITKFQNAVNFRGEPHVPDPHSVFQPID</sequence>
<dbReference type="RefSeq" id="WP_011450791.1">
    <property type="nucleotide sequence ID" value="NZ_LANT01000007.1"/>
</dbReference>
<feature type="domain" description="Bacteriophage phiJL001 Gp84 C-terminal" evidence="1">
    <location>
        <begin position="193"/>
        <end position="269"/>
    </location>
</feature>
<dbReference type="InterPro" id="IPR011928">
    <property type="entry name" value="Phage_phiJL001_Gp84"/>
</dbReference>
<name>A0A0F3N767_ANAPH</name>
<dbReference type="InterPro" id="IPR018964">
    <property type="entry name" value="Phage_phiJL001_Gp84_C"/>
</dbReference>
<proteinExistence type="predicted"/>
<dbReference type="EMBL" id="LANT01000007">
    <property type="protein sequence ID" value="KJV63546.1"/>
    <property type="molecule type" value="Genomic_DNA"/>
</dbReference>
<organism evidence="2 3">
    <name type="scientific">Anaplasma phagocytophilum str. NCH-1</name>
    <dbReference type="NCBI Taxonomy" id="1359161"/>
    <lineage>
        <taxon>Bacteria</taxon>
        <taxon>Pseudomonadati</taxon>
        <taxon>Pseudomonadota</taxon>
        <taxon>Alphaproteobacteria</taxon>
        <taxon>Rickettsiales</taxon>
        <taxon>Anaplasmataceae</taxon>
        <taxon>Anaplasma</taxon>
        <taxon>phagocytophilum group</taxon>
    </lineage>
</organism>
<dbReference type="Pfam" id="PF09356">
    <property type="entry name" value="Phage_BR0599"/>
    <property type="match status" value="1"/>
</dbReference>
<dbReference type="NCBIfam" id="TIGR02218">
    <property type="entry name" value="phg_TIGR02218"/>
    <property type="match status" value="1"/>
</dbReference>
<evidence type="ECO:0000259" key="1">
    <source>
        <dbReference type="Pfam" id="PF09356"/>
    </source>
</evidence>
<protein>
    <submittedName>
        <fullName evidence="2">Phage conserved hypothetical BR0599 family protein</fullName>
    </submittedName>
</protein>
<gene>
    <name evidence="2" type="ORF">EPHNCH_0991</name>
</gene>
<dbReference type="PATRIC" id="fig|1359161.3.peg.1109"/>
<dbReference type="Pfam" id="PF09931">
    <property type="entry name" value="Phage_phiJL001_Gp84_N"/>
    <property type="match status" value="1"/>
</dbReference>
<accession>A0A0F3N767</accession>
<evidence type="ECO:0000313" key="3">
    <source>
        <dbReference type="Proteomes" id="UP000033754"/>
    </source>
</evidence>